<accession>K6WRY8</accession>
<keyword evidence="3" id="KW-1185">Reference proteome</keyword>
<dbReference type="Proteomes" id="UP000008366">
    <property type="component" value="Unassembled WGS sequence"/>
</dbReference>
<dbReference type="AlphaFoldDB" id="K6WRY8"/>
<gene>
    <name evidence="2" type="ORF">KILIM_044_00050</name>
</gene>
<organism evidence="2 3">
    <name type="scientific">Kineosphaera limosa NBRC 100340</name>
    <dbReference type="NCBI Taxonomy" id="1184609"/>
    <lineage>
        <taxon>Bacteria</taxon>
        <taxon>Bacillati</taxon>
        <taxon>Actinomycetota</taxon>
        <taxon>Actinomycetes</taxon>
        <taxon>Micrococcales</taxon>
        <taxon>Dermatophilaceae</taxon>
        <taxon>Kineosphaera</taxon>
    </lineage>
</organism>
<dbReference type="OrthoDB" id="5196553at2"/>
<feature type="region of interest" description="Disordered" evidence="1">
    <location>
        <begin position="219"/>
        <end position="240"/>
    </location>
</feature>
<evidence type="ECO:0000313" key="3">
    <source>
        <dbReference type="Proteomes" id="UP000008366"/>
    </source>
</evidence>
<dbReference type="EMBL" id="BAHD01000044">
    <property type="protein sequence ID" value="GAB96616.1"/>
    <property type="molecule type" value="Genomic_DNA"/>
</dbReference>
<comment type="caution">
    <text evidence="2">The sequence shown here is derived from an EMBL/GenBank/DDBJ whole genome shotgun (WGS) entry which is preliminary data.</text>
</comment>
<name>K6WRY8_9MICO</name>
<evidence type="ECO:0000256" key="1">
    <source>
        <dbReference type="SAM" id="MobiDB-lite"/>
    </source>
</evidence>
<reference evidence="2 3" key="1">
    <citation type="submission" date="2012-08" db="EMBL/GenBank/DDBJ databases">
        <title>Whole genome shotgun sequence of Kineosphaera limosa NBRC 100340.</title>
        <authorList>
            <person name="Yoshida I."/>
            <person name="Isaki S."/>
            <person name="Hosoyama A."/>
            <person name="Tsuchikane K."/>
            <person name="Katsumata H."/>
            <person name="Ando Y."/>
            <person name="Ohji S."/>
            <person name="Hamada M."/>
            <person name="Tamura T."/>
            <person name="Yamazoe A."/>
            <person name="Yamazaki S."/>
            <person name="Fujita N."/>
        </authorList>
    </citation>
    <scope>NUCLEOTIDE SEQUENCE [LARGE SCALE GENOMIC DNA]</scope>
    <source>
        <strain evidence="2 3">NBRC 100340</strain>
    </source>
</reference>
<protein>
    <submittedName>
        <fullName evidence="2">Uncharacterized protein</fullName>
    </submittedName>
</protein>
<evidence type="ECO:0000313" key="2">
    <source>
        <dbReference type="EMBL" id="GAB96616.1"/>
    </source>
</evidence>
<feature type="compositionally biased region" description="Polar residues" evidence="1">
    <location>
        <begin position="230"/>
        <end position="240"/>
    </location>
</feature>
<sequence length="240" mass="26119">MSKKRGHRVSFAVSDYDDGGVRATSPTTLIKTSREDIYIGAQLGMGTFKISLHGGTHGRSEAWQMGYTSEHRDSGAEPLWGGRSRLTHTWTPTPFIDGVRTALIWDTYRGALCARSFDPEAIQLKFPENGGYVRLIVGVTDAGMDPRGCEGQVSHPLPLASGRLVWLAWQSVIENVPDEVDPAQVAIMSPGVIDVDGIDVPRITLRGGDLDLDSFRSHQPSCPWPAPQPTHLSTGPRTCS</sequence>
<proteinExistence type="predicted"/>